<dbReference type="OrthoDB" id="2205812at2759"/>
<evidence type="ECO:0000313" key="2">
    <source>
        <dbReference type="Proteomes" id="UP000015241"/>
    </source>
</evidence>
<protein>
    <recommendedName>
        <fullName evidence="3">Reverse transcriptase domain-containing protein</fullName>
    </recommendedName>
</protein>
<dbReference type="AlphaFoldDB" id="S8E392"/>
<feature type="non-terminal residue" evidence="1">
    <location>
        <position position="200"/>
    </location>
</feature>
<reference evidence="1 2" key="1">
    <citation type="journal article" date="2012" name="Science">
        <title>The Paleozoic origin of enzymatic lignin decomposition reconstructed from 31 fungal genomes.</title>
        <authorList>
            <person name="Floudas D."/>
            <person name="Binder M."/>
            <person name="Riley R."/>
            <person name="Barry K."/>
            <person name="Blanchette R.A."/>
            <person name="Henrissat B."/>
            <person name="Martinez A.T."/>
            <person name="Otillar R."/>
            <person name="Spatafora J.W."/>
            <person name="Yadav J.S."/>
            <person name="Aerts A."/>
            <person name="Benoit I."/>
            <person name="Boyd A."/>
            <person name="Carlson A."/>
            <person name="Copeland A."/>
            <person name="Coutinho P.M."/>
            <person name="de Vries R.P."/>
            <person name="Ferreira P."/>
            <person name="Findley K."/>
            <person name="Foster B."/>
            <person name="Gaskell J."/>
            <person name="Glotzer D."/>
            <person name="Gorecki P."/>
            <person name="Heitman J."/>
            <person name="Hesse C."/>
            <person name="Hori C."/>
            <person name="Igarashi K."/>
            <person name="Jurgens J.A."/>
            <person name="Kallen N."/>
            <person name="Kersten P."/>
            <person name="Kohler A."/>
            <person name="Kuees U."/>
            <person name="Kumar T.K.A."/>
            <person name="Kuo A."/>
            <person name="LaButti K."/>
            <person name="Larrondo L.F."/>
            <person name="Lindquist E."/>
            <person name="Ling A."/>
            <person name="Lombard V."/>
            <person name="Lucas S."/>
            <person name="Lundell T."/>
            <person name="Martin R."/>
            <person name="McLaughlin D.J."/>
            <person name="Morgenstern I."/>
            <person name="Morin E."/>
            <person name="Murat C."/>
            <person name="Nagy L.G."/>
            <person name="Nolan M."/>
            <person name="Ohm R.A."/>
            <person name="Patyshakuliyeva A."/>
            <person name="Rokas A."/>
            <person name="Ruiz-Duenas F.J."/>
            <person name="Sabat G."/>
            <person name="Salamov A."/>
            <person name="Samejima M."/>
            <person name="Schmutz J."/>
            <person name="Slot J.C."/>
            <person name="St John F."/>
            <person name="Stenlid J."/>
            <person name="Sun H."/>
            <person name="Sun S."/>
            <person name="Syed K."/>
            <person name="Tsang A."/>
            <person name="Wiebenga A."/>
            <person name="Young D."/>
            <person name="Pisabarro A."/>
            <person name="Eastwood D.C."/>
            <person name="Martin F."/>
            <person name="Cullen D."/>
            <person name="Grigoriev I.V."/>
            <person name="Hibbett D.S."/>
        </authorList>
    </citation>
    <scope>NUCLEOTIDE SEQUENCE</scope>
    <source>
        <strain evidence="2">FP-58527</strain>
    </source>
</reference>
<keyword evidence="2" id="KW-1185">Reference proteome</keyword>
<dbReference type="EMBL" id="KE504158">
    <property type="protein sequence ID" value="EPS99237.1"/>
    <property type="molecule type" value="Genomic_DNA"/>
</dbReference>
<name>S8E392_FOMSC</name>
<gene>
    <name evidence="1" type="ORF">FOMPIDRAFT_28563</name>
</gene>
<evidence type="ECO:0008006" key="3">
    <source>
        <dbReference type="Google" id="ProtNLM"/>
    </source>
</evidence>
<evidence type="ECO:0000313" key="1">
    <source>
        <dbReference type="EMBL" id="EPS99237.1"/>
    </source>
</evidence>
<dbReference type="Proteomes" id="UP000015241">
    <property type="component" value="Unassembled WGS sequence"/>
</dbReference>
<dbReference type="InParanoid" id="S8E392"/>
<dbReference type="HOGENOM" id="CLU_077575_1_0_1"/>
<accession>S8E392</accession>
<proteinExistence type="predicted"/>
<dbReference type="eggNOG" id="ENOG502SCY7">
    <property type="taxonomic scope" value="Eukaryota"/>
</dbReference>
<feature type="non-terminal residue" evidence="1">
    <location>
        <position position="1"/>
    </location>
</feature>
<organism evidence="1 2">
    <name type="scientific">Fomitopsis schrenkii</name>
    <name type="common">Brown rot fungus</name>
    <dbReference type="NCBI Taxonomy" id="2126942"/>
    <lineage>
        <taxon>Eukaryota</taxon>
        <taxon>Fungi</taxon>
        <taxon>Dikarya</taxon>
        <taxon>Basidiomycota</taxon>
        <taxon>Agaricomycotina</taxon>
        <taxon>Agaricomycetes</taxon>
        <taxon>Polyporales</taxon>
        <taxon>Fomitopsis</taxon>
    </lineage>
</organism>
<sequence length="200" mass="22589">SPLKGFTIPGATERLITALFADDTSAFLRRTDEWSGLWKILDKWCSASRARFNNAKTEVIPIGSKEYRESVVRDRAINPECATDRIDDKVHIARDGEPVRVLGAWIGNEVDNVTVWTPTVKKISDFLKRWNQCRPTLTGKKHVVQMGPGGMLQYLTKVQGMPKQTEKEITKLVRTFIWGHDHTPPISMDMLCAPRENGGI</sequence>